<dbReference type="EMBL" id="AEYH02002196">
    <property type="protein sequence ID" value="KFG41990.1"/>
    <property type="molecule type" value="Genomic_DNA"/>
</dbReference>
<evidence type="ECO:0000313" key="2">
    <source>
        <dbReference type="EMBL" id="KFG41990.1"/>
    </source>
</evidence>
<evidence type="ECO:0000313" key="3">
    <source>
        <dbReference type="Proteomes" id="UP000028838"/>
    </source>
</evidence>
<feature type="region of interest" description="Disordered" evidence="1">
    <location>
        <begin position="1"/>
        <end position="29"/>
    </location>
</feature>
<feature type="compositionally biased region" description="Basic and acidic residues" evidence="1">
    <location>
        <begin position="1"/>
        <end position="23"/>
    </location>
</feature>
<evidence type="ECO:0000256" key="1">
    <source>
        <dbReference type="SAM" id="MobiDB-lite"/>
    </source>
</evidence>
<comment type="caution">
    <text evidence="2">The sequence shown here is derived from an EMBL/GenBank/DDBJ whole genome shotgun (WGS) entry which is preliminary data.</text>
</comment>
<gene>
    <name evidence="2" type="ORF">TGFOU_405460</name>
</gene>
<dbReference type="AlphaFoldDB" id="A0A086KC72"/>
<dbReference type="Proteomes" id="UP000028838">
    <property type="component" value="Unassembled WGS sequence"/>
</dbReference>
<name>A0A086KC72_TOXGO</name>
<reference evidence="2 3" key="1">
    <citation type="submission" date="2014-07" db="EMBL/GenBank/DDBJ databases">
        <authorList>
            <person name="Sibley D."/>
            <person name="Venepally P."/>
            <person name="Karamycheva S."/>
            <person name="Hadjithomas M."/>
            <person name="Khan A."/>
            <person name="Brunk B."/>
            <person name="Roos D."/>
            <person name="Caler E."/>
            <person name="Lorenzi H."/>
        </authorList>
    </citation>
    <scope>NUCLEOTIDE SEQUENCE [LARGE SCALE GENOMIC DNA]</scope>
    <source>
        <strain evidence="2 3">FOU</strain>
    </source>
</reference>
<organism evidence="2 3">
    <name type="scientific">Toxoplasma gondii FOU</name>
    <dbReference type="NCBI Taxonomy" id="943167"/>
    <lineage>
        <taxon>Eukaryota</taxon>
        <taxon>Sar</taxon>
        <taxon>Alveolata</taxon>
        <taxon>Apicomplexa</taxon>
        <taxon>Conoidasida</taxon>
        <taxon>Coccidia</taxon>
        <taxon>Eucoccidiorida</taxon>
        <taxon>Eimeriorina</taxon>
        <taxon>Sarcocystidae</taxon>
        <taxon>Toxoplasma</taxon>
    </lineage>
</organism>
<accession>A0A086KC72</accession>
<protein>
    <submittedName>
        <fullName evidence="2">Uncharacterized protein</fullName>
    </submittedName>
</protein>
<sequence length="162" mass="18310">MRTQDEEKDRKTNATRREAGLPERRKKKEKVGRTGSSFVADLCWSSLSLEALCLSSFSSTNLFDSAVSPLADRPLSFSTDLCRRLVHACFVFLALCDTPVPPRFLPLGRRSLLLASFSCSFLALFLARSVGAEPWFVSNARRRFRSLNASARRRPFPFCRDL</sequence>
<dbReference type="VEuPathDB" id="ToxoDB:TGFOU_405460"/>
<proteinExistence type="predicted"/>